<dbReference type="Proteomes" id="UP000430146">
    <property type="component" value="Unassembled WGS sequence"/>
</dbReference>
<organism evidence="1 2">
    <name type="scientific">Mycolicibacterium vanbaalenii</name>
    <name type="common">Mycobacterium vanbaalenii</name>
    <dbReference type="NCBI Taxonomy" id="110539"/>
    <lineage>
        <taxon>Bacteria</taxon>
        <taxon>Bacillati</taxon>
        <taxon>Actinomycetota</taxon>
        <taxon>Actinomycetes</taxon>
        <taxon>Mycobacteriales</taxon>
        <taxon>Mycobacteriaceae</taxon>
        <taxon>Mycolicibacterium</taxon>
    </lineage>
</organism>
<dbReference type="AlphaFoldDB" id="A0A5S9R7X1"/>
<sequence>MRLYGGNAVAIALDSARLHEERAQVAAVLTGDRRPVPETMAWIADLMSTRGITRRWSTNCRSGQSAHSATIHWRAIIDTAFTDDR</sequence>
<dbReference type="EMBL" id="CACSIP010000045">
    <property type="protein sequence ID" value="CAA0132131.1"/>
    <property type="molecule type" value="Genomic_DNA"/>
</dbReference>
<reference evidence="1 2" key="1">
    <citation type="submission" date="2019-11" db="EMBL/GenBank/DDBJ databases">
        <authorList>
            <person name="Holert J."/>
        </authorList>
    </citation>
    <scope>NUCLEOTIDE SEQUENCE [LARGE SCALE GENOMIC DNA]</scope>
    <source>
        <strain evidence="1">BC8_1</strain>
    </source>
</reference>
<accession>A0A5S9R7X1</accession>
<evidence type="ECO:0000313" key="1">
    <source>
        <dbReference type="EMBL" id="CAA0132131.1"/>
    </source>
</evidence>
<keyword evidence="2" id="KW-1185">Reference proteome</keyword>
<evidence type="ECO:0000313" key="2">
    <source>
        <dbReference type="Proteomes" id="UP000430146"/>
    </source>
</evidence>
<protein>
    <submittedName>
        <fullName evidence="1">Uncharacterized protein</fullName>
    </submittedName>
</protein>
<name>A0A5S9R7X1_MYCVN</name>
<proteinExistence type="predicted"/>
<gene>
    <name evidence="1" type="ORF">AELLOGFF_01626</name>
</gene>